<keyword evidence="2 4" id="KW-1133">Transmembrane helix</keyword>
<dbReference type="InterPro" id="IPR011701">
    <property type="entry name" value="MFS"/>
</dbReference>
<feature type="transmembrane region" description="Helical" evidence="4">
    <location>
        <begin position="85"/>
        <end position="103"/>
    </location>
</feature>
<keyword evidence="3 4" id="KW-0472">Membrane</keyword>
<dbReference type="InterPro" id="IPR036259">
    <property type="entry name" value="MFS_trans_sf"/>
</dbReference>
<keyword evidence="7" id="KW-1185">Reference proteome</keyword>
<accession>A0A0K1Q3T2</accession>
<dbReference type="InterPro" id="IPR020846">
    <property type="entry name" value="MFS_dom"/>
</dbReference>
<feature type="transmembrane region" description="Helical" evidence="4">
    <location>
        <begin position="311"/>
        <end position="332"/>
    </location>
</feature>
<dbReference type="GO" id="GO:0022857">
    <property type="term" value="F:transmembrane transporter activity"/>
    <property type="evidence" value="ECO:0007669"/>
    <property type="project" value="InterPro"/>
</dbReference>
<feature type="transmembrane region" description="Helical" evidence="4">
    <location>
        <begin position="375"/>
        <end position="395"/>
    </location>
</feature>
<feature type="transmembrane region" description="Helical" evidence="4">
    <location>
        <begin position="352"/>
        <end position="369"/>
    </location>
</feature>
<dbReference type="Pfam" id="PF07690">
    <property type="entry name" value="MFS_1"/>
    <property type="match status" value="1"/>
</dbReference>
<dbReference type="KEGG" id="llu:AKJ09_07052"/>
<dbReference type="Gene3D" id="1.20.1250.20">
    <property type="entry name" value="MFS general substrate transporter like domains"/>
    <property type="match status" value="2"/>
</dbReference>
<reference evidence="6 7" key="1">
    <citation type="submission" date="2015-08" db="EMBL/GenBank/DDBJ databases">
        <authorList>
            <person name="Babu N.S."/>
            <person name="Beckwith C.J."/>
            <person name="Beseler K.G."/>
            <person name="Brison A."/>
            <person name="Carone J.V."/>
            <person name="Caskin T.P."/>
            <person name="Diamond M."/>
            <person name="Durham M.E."/>
            <person name="Foxe J.M."/>
            <person name="Go M."/>
            <person name="Henderson B.A."/>
            <person name="Jones I.B."/>
            <person name="McGettigan J.A."/>
            <person name="Micheletti S.J."/>
            <person name="Nasrallah M.E."/>
            <person name="Ortiz D."/>
            <person name="Piller C.R."/>
            <person name="Privatt S.R."/>
            <person name="Schneider S.L."/>
            <person name="Sharp S."/>
            <person name="Smith T.C."/>
            <person name="Stanton J.D."/>
            <person name="Ullery H.E."/>
            <person name="Wilson R.J."/>
            <person name="Serrano M.G."/>
            <person name="Buck G."/>
            <person name="Lee V."/>
            <person name="Wang Y."/>
            <person name="Carvalho R."/>
            <person name="Voegtly L."/>
            <person name="Shi R."/>
            <person name="Duckworth R."/>
            <person name="Johnson A."/>
            <person name="Loviza R."/>
            <person name="Walstead R."/>
            <person name="Shah Z."/>
            <person name="Kiflezghi M."/>
            <person name="Wade K."/>
            <person name="Ball S.L."/>
            <person name="Bradley K.W."/>
            <person name="Asai D.J."/>
            <person name="Bowman C.A."/>
            <person name="Russell D.A."/>
            <person name="Pope W.H."/>
            <person name="Jacobs-Sera D."/>
            <person name="Hendrix R.W."/>
            <person name="Hatfull G.F."/>
        </authorList>
    </citation>
    <scope>NUCLEOTIDE SEQUENCE [LARGE SCALE GENOMIC DNA]</scope>
    <source>
        <strain evidence="6 7">DSM 27648</strain>
    </source>
</reference>
<feature type="transmembrane region" description="Helical" evidence="4">
    <location>
        <begin position="21"/>
        <end position="42"/>
    </location>
</feature>
<dbReference type="GO" id="GO:0005886">
    <property type="term" value="C:plasma membrane"/>
    <property type="evidence" value="ECO:0007669"/>
    <property type="project" value="TreeGrafter"/>
</dbReference>
<dbReference type="OrthoDB" id="5491327at2"/>
<dbReference type="EMBL" id="CP012333">
    <property type="protein sequence ID" value="AKV00389.1"/>
    <property type="molecule type" value="Genomic_DNA"/>
</dbReference>
<evidence type="ECO:0000256" key="3">
    <source>
        <dbReference type="ARBA" id="ARBA00023136"/>
    </source>
</evidence>
<dbReference type="Proteomes" id="UP000064967">
    <property type="component" value="Chromosome"/>
</dbReference>
<feature type="transmembrane region" description="Helical" evidence="4">
    <location>
        <begin position="109"/>
        <end position="132"/>
    </location>
</feature>
<evidence type="ECO:0000259" key="5">
    <source>
        <dbReference type="PROSITE" id="PS50850"/>
    </source>
</evidence>
<organism evidence="6 7">
    <name type="scientific">Labilithrix luteola</name>
    <dbReference type="NCBI Taxonomy" id="1391654"/>
    <lineage>
        <taxon>Bacteria</taxon>
        <taxon>Pseudomonadati</taxon>
        <taxon>Myxococcota</taxon>
        <taxon>Polyangia</taxon>
        <taxon>Polyangiales</taxon>
        <taxon>Labilitrichaceae</taxon>
        <taxon>Labilithrix</taxon>
    </lineage>
</organism>
<protein>
    <submittedName>
        <fullName evidence="6">Putative multi-drug efflux transporter</fullName>
    </submittedName>
</protein>
<feature type="transmembrane region" description="Helical" evidence="4">
    <location>
        <begin position="285"/>
        <end position="305"/>
    </location>
</feature>
<evidence type="ECO:0000256" key="2">
    <source>
        <dbReference type="ARBA" id="ARBA00022989"/>
    </source>
</evidence>
<dbReference type="AlphaFoldDB" id="A0A0K1Q3T2"/>
<keyword evidence="1 4" id="KW-0812">Transmembrane</keyword>
<evidence type="ECO:0000256" key="4">
    <source>
        <dbReference type="SAM" id="Phobius"/>
    </source>
</evidence>
<dbReference type="PANTHER" id="PTHR23521">
    <property type="entry name" value="TRANSPORTER MFS SUPERFAMILY"/>
    <property type="match status" value="1"/>
</dbReference>
<feature type="domain" description="Major facilitator superfamily (MFS) profile" evidence="5">
    <location>
        <begin position="18"/>
        <end position="398"/>
    </location>
</feature>
<evidence type="ECO:0000313" key="7">
    <source>
        <dbReference type="Proteomes" id="UP000064967"/>
    </source>
</evidence>
<feature type="transmembrane region" description="Helical" evidence="4">
    <location>
        <begin position="259"/>
        <end position="278"/>
    </location>
</feature>
<dbReference type="PANTHER" id="PTHR23521:SF2">
    <property type="entry name" value="TRANSPORTER MFS SUPERFAMILY"/>
    <property type="match status" value="1"/>
</dbReference>
<feature type="transmembrane region" description="Helical" evidence="4">
    <location>
        <begin position="54"/>
        <end position="73"/>
    </location>
</feature>
<evidence type="ECO:0000256" key="1">
    <source>
        <dbReference type="ARBA" id="ARBA00022692"/>
    </source>
</evidence>
<evidence type="ECO:0000313" key="6">
    <source>
        <dbReference type="EMBL" id="AKV00389.1"/>
    </source>
</evidence>
<feature type="transmembrane region" description="Helical" evidence="4">
    <location>
        <begin position="226"/>
        <end position="247"/>
    </location>
</feature>
<feature type="transmembrane region" description="Helical" evidence="4">
    <location>
        <begin position="172"/>
        <end position="192"/>
    </location>
</feature>
<name>A0A0K1Q3T2_9BACT</name>
<dbReference type="STRING" id="1391654.AKJ09_07052"/>
<feature type="transmembrane region" description="Helical" evidence="4">
    <location>
        <begin position="144"/>
        <end position="166"/>
    </location>
</feature>
<gene>
    <name evidence="6" type="ORF">AKJ09_07052</name>
</gene>
<proteinExistence type="predicted"/>
<dbReference type="SUPFAM" id="SSF103473">
    <property type="entry name" value="MFS general substrate transporter"/>
    <property type="match status" value="1"/>
</dbReference>
<sequence length="406" mass="41586">MRDDGTGNGTLACLLGRDLRGIYASIFLLGLAIGAESSVLALFLRSASLSSEKIGSLATAYAAGGVAISALLGRVVGRVGAIRTLAVALVALGLAIAVLPVAAHSTTGLYAGRVVEGAALVAVWVGYEAALFSRAKPAHRATVSTLYAMVLALGYVIGPLVARALFPFGVAALPFWFAAAVTIGNGLSITAFSRERGGASMAPAADEPSADASFASLAWKVKTTGFGMFAAGYLKASLILFLPLYLVDHRGLLTEEPPLVLSAYAAGSLLFTHFAGRLGDRHGHLVLMGMLSAIGGLALFGVLFVDAVTAMCLISAVAGATLGAISPLGMALQASIAKRTEYGRAMSLSNGLYAAGTLAGPFVTGVLYAQAPRMAMIQVAAMWLVFTAFCIVFAADDPARHPMKDA</sequence>
<dbReference type="RefSeq" id="WP_146651689.1">
    <property type="nucleotide sequence ID" value="NZ_CP012333.1"/>
</dbReference>
<dbReference type="PROSITE" id="PS50850">
    <property type="entry name" value="MFS"/>
    <property type="match status" value="1"/>
</dbReference>